<accession>A0A4Q9PHE2</accession>
<evidence type="ECO:0000313" key="2">
    <source>
        <dbReference type="Proteomes" id="UP000292082"/>
    </source>
</evidence>
<gene>
    <name evidence="1" type="ORF">BD310DRAFT_184119</name>
</gene>
<dbReference type="AlphaFoldDB" id="A0A4Q9PHE2"/>
<dbReference type="EMBL" id="ML145228">
    <property type="protein sequence ID" value="TBU53022.1"/>
    <property type="molecule type" value="Genomic_DNA"/>
</dbReference>
<evidence type="ECO:0000313" key="1">
    <source>
        <dbReference type="EMBL" id="TBU53022.1"/>
    </source>
</evidence>
<reference evidence="1 2" key="1">
    <citation type="submission" date="2019-01" db="EMBL/GenBank/DDBJ databases">
        <title>Draft genome sequences of three monokaryotic isolates of the white-rot basidiomycete fungus Dichomitus squalens.</title>
        <authorList>
            <consortium name="DOE Joint Genome Institute"/>
            <person name="Lopez S.C."/>
            <person name="Andreopoulos B."/>
            <person name="Pangilinan J."/>
            <person name="Lipzen A."/>
            <person name="Riley R."/>
            <person name="Ahrendt S."/>
            <person name="Ng V."/>
            <person name="Barry K."/>
            <person name="Daum C."/>
            <person name="Grigoriev I.V."/>
            <person name="Hilden K.S."/>
            <person name="Makela M.R."/>
            <person name="de Vries R.P."/>
        </authorList>
    </citation>
    <scope>NUCLEOTIDE SEQUENCE [LARGE SCALE GENOMIC DNA]</scope>
    <source>
        <strain evidence="1 2">CBS 464.89</strain>
    </source>
</reference>
<sequence>MSHFCLSLTINVVLGEGPGRTRPHQLTCLQRCHPCEATVTYIRRSPVWISAGTRGIPKVGNLVFVSVHRKEAPGWESISTVHKRKHLVSIHSVLGASVSVSLLS</sequence>
<name>A0A4Q9PHE2_9APHY</name>
<organism evidence="1 2">
    <name type="scientific">Dichomitus squalens</name>
    <dbReference type="NCBI Taxonomy" id="114155"/>
    <lineage>
        <taxon>Eukaryota</taxon>
        <taxon>Fungi</taxon>
        <taxon>Dikarya</taxon>
        <taxon>Basidiomycota</taxon>
        <taxon>Agaricomycotina</taxon>
        <taxon>Agaricomycetes</taxon>
        <taxon>Polyporales</taxon>
        <taxon>Polyporaceae</taxon>
        <taxon>Dichomitus</taxon>
    </lineage>
</organism>
<proteinExistence type="predicted"/>
<protein>
    <submittedName>
        <fullName evidence="1">Uncharacterized protein</fullName>
    </submittedName>
</protein>
<keyword evidence="2" id="KW-1185">Reference proteome</keyword>
<dbReference type="Proteomes" id="UP000292082">
    <property type="component" value="Unassembled WGS sequence"/>
</dbReference>